<dbReference type="Proteomes" id="UP000295070">
    <property type="component" value="Chromosome 4"/>
</dbReference>
<protein>
    <submittedName>
        <fullName evidence="2">Uncharacterized protein</fullName>
    </submittedName>
</protein>
<name>A0A484DHG6_PERFV</name>
<reference evidence="2 3" key="1">
    <citation type="submission" date="2019-01" db="EMBL/GenBank/DDBJ databases">
        <title>A chromosome-scale genome assembly of the yellow perch, Perca flavescens.</title>
        <authorList>
            <person name="Feron R."/>
            <person name="Morvezen R."/>
            <person name="Bestin A."/>
            <person name="Haffray P."/>
            <person name="Klopp C."/>
            <person name="Zahm M."/>
            <person name="Cabau C."/>
            <person name="Roques C."/>
            <person name="Donnadieu C."/>
            <person name="Bouchez O."/>
            <person name="Christie M."/>
            <person name="Larson W."/>
            <person name="Guiguen Y."/>
        </authorList>
    </citation>
    <scope>NUCLEOTIDE SEQUENCE [LARGE SCALE GENOMIC DNA]</scope>
    <source>
        <strain evidence="2">YP-PL-M2</strain>
        <tissue evidence="2">Blood</tissue>
    </source>
</reference>
<sequence length="66" mass="7357">MLGMGRDKTQGGVIQVQIHWVSVGKAKGSAIENLEIKPARKPWFKNQNPVNPRGKRDTFQLSGREA</sequence>
<keyword evidence="3" id="KW-1185">Reference proteome</keyword>
<feature type="region of interest" description="Disordered" evidence="1">
    <location>
        <begin position="43"/>
        <end position="66"/>
    </location>
</feature>
<evidence type="ECO:0000313" key="3">
    <source>
        <dbReference type="Proteomes" id="UP000295070"/>
    </source>
</evidence>
<evidence type="ECO:0000256" key="1">
    <source>
        <dbReference type="SAM" id="MobiDB-lite"/>
    </source>
</evidence>
<gene>
    <name evidence="2" type="ORF">EPR50_G00043230</name>
</gene>
<comment type="caution">
    <text evidence="2">The sequence shown here is derived from an EMBL/GenBank/DDBJ whole genome shotgun (WGS) entry which is preliminary data.</text>
</comment>
<evidence type="ECO:0000313" key="2">
    <source>
        <dbReference type="EMBL" id="TDH14514.1"/>
    </source>
</evidence>
<organism evidence="2 3">
    <name type="scientific">Perca flavescens</name>
    <name type="common">American yellow perch</name>
    <name type="synonym">Morone flavescens</name>
    <dbReference type="NCBI Taxonomy" id="8167"/>
    <lineage>
        <taxon>Eukaryota</taxon>
        <taxon>Metazoa</taxon>
        <taxon>Chordata</taxon>
        <taxon>Craniata</taxon>
        <taxon>Vertebrata</taxon>
        <taxon>Euteleostomi</taxon>
        <taxon>Actinopterygii</taxon>
        <taxon>Neopterygii</taxon>
        <taxon>Teleostei</taxon>
        <taxon>Neoteleostei</taxon>
        <taxon>Acanthomorphata</taxon>
        <taxon>Eupercaria</taxon>
        <taxon>Perciformes</taxon>
        <taxon>Percoidei</taxon>
        <taxon>Percidae</taxon>
        <taxon>Percinae</taxon>
        <taxon>Perca</taxon>
    </lineage>
</organism>
<dbReference type="EMBL" id="SCKG01000004">
    <property type="protein sequence ID" value="TDH14514.1"/>
    <property type="molecule type" value="Genomic_DNA"/>
</dbReference>
<accession>A0A484DHG6</accession>
<dbReference type="AlphaFoldDB" id="A0A484DHG6"/>
<feature type="compositionally biased region" description="Basic and acidic residues" evidence="1">
    <location>
        <begin position="54"/>
        <end position="66"/>
    </location>
</feature>
<proteinExistence type="predicted"/>